<dbReference type="Gene3D" id="2.40.50.140">
    <property type="entry name" value="Nucleic acid-binding proteins"/>
    <property type="match status" value="1"/>
</dbReference>
<dbReference type="Gene3D" id="2.90.10.10">
    <property type="entry name" value="Bulb-type lectin domain"/>
    <property type="match status" value="1"/>
</dbReference>
<feature type="domain" description="Protein kinase" evidence="19">
    <location>
        <begin position="309"/>
        <end position="506"/>
    </location>
</feature>
<dbReference type="InterPro" id="IPR022666">
    <property type="entry name" value="Ribosomal_uL2_RNA-bd_dom"/>
</dbReference>
<dbReference type="Pfam" id="PF00181">
    <property type="entry name" value="Ribosomal_L2_N"/>
    <property type="match status" value="1"/>
</dbReference>
<evidence type="ECO:0000256" key="4">
    <source>
        <dbReference type="ARBA" id="ARBA00022536"/>
    </source>
</evidence>
<keyword evidence="13" id="KW-1015">Disulfide bond</keyword>
<feature type="transmembrane region" description="Helical" evidence="18">
    <location>
        <begin position="250"/>
        <end position="273"/>
    </location>
</feature>
<dbReference type="Pfam" id="PF00954">
    <property type="entry name" value="S_locus_glycop"/>
    <property type="match status" value="1"/>
</dbReference>
<evidence type="ECO:0000256" key="8">
    <source>
        <dbReference type="ARBA" id="ARBA00022741"/>
    </source>
</evidence>
<dbReference type="GO" id="GO:0048544">
    <property type="term" value="P:recognition of pollen"/>
    <property type="evidence" value="ECO:0007669"/>
    <property type="project" value="InterPro"/>
</dbReference>
<keyword evidence="12 18" id="KW-0472">Membrane</keyword>
<evidence type="ECO:0000256" key="16">
    <source>
        <dbReference type="ARBA" id="ARBA00047899"/>
    </source>
</evidence>
<keyword evidence="5" id="KW-0808">Transferase</keyword>
<dbReference type="Proteomes" id="UP000743370">
    <property type="component" value="Unassembled WGS sequence"/>
</dbReference>
<evidence type="ECO:0000256" key="13">
    <source>
        <dbReference type="ARBA" id="ARBA00023157"/>
    </source>
</evidence>
<dbReference type="InterPro" id="IPR001245">
    <property type="entry name" value="Ser-Thr/Tyr_kinase_cat_dom"/>
</dbReference>
<protein>
    <recommendedName>
        <fullName evidence="2">non-specific serine/threonine protein kinase</fullName>
        <ecNumber evidence="2">2.7.11.1</ecNumber>
    </recommendedName>
</protein>
<dbReference type="PROSITE" id="PS50011">
    <property type="entry name" value="PROTEIN_KINASE_DOM"/>
    <property type="match status" value="1"/>
</dbReference>
<gene>
    <name evidence="20" type="ORF">HKW66_Vig0159630</name>
</gene>
<comment type="caution">
    <text evidence="20">The sequence shown here is derived from an EMBL/GenBank/DDBJ whole genome shotgun (WGS) entry which is preliminary data.</text>
</comment>
<evidence type="ECO:0000256" key="2">
    <source>
        <dbReference type="ARBA" id="ARBA00012513"/>
    </source>
</evidence>
<dbReference type="SUPFAM" id="SSF56112">
    <property type="entry name" value="Protein kinase-like (PK-like)"/>
    <property type="match status" value="1"/>
</dbReference>
<keyword evidence="4" id="KW-0245">EGF-like domain</keyword>
<dbReference type="PANTHER" id="PTHR47974:SF18">
    <property type="entry name" value="RECEPTOR-LIKE SERINE_THREONINE-PROTEIN KINASE"/>
    <property type="match status" value="1"/>
</dbReference>
<dbReference type="InterPro" id="IPR000858">
    <property type="entry name" value="S_locus_glycoprot_dom"/>
</dbReference>
<comment type="catalytic activity">
    <reaction evidence="16">
        <text>L-threonyl-[protein] + ATP = O-phospho-L-threonyl-[protein] + ADP + H(+)</text>
        <dbReference type="Rhea" id="RHEA:46608"/>
        <dbReference type="Rhea" id="RHEA-COMP:11060"/>
        <dbReference type="Rhea" id="RHEA-COMP:11605"/>
        <dbReference type="ChEBI" id="CHEBI:15378"/>
        <dbReference type="ChEBI" id="CHEBI:30013"/>
        <dbReference type="ChEBI" id="CHEBI:30616"/>
        <dbReference type="ChEBI" id="CHEBI:61977"/>
        <dbReference type="ChEBI" id="CHEBI:456216"/>
        <dbReference type="EC" id="2.7.11.1"/>
    </reaction>
</comment>
<dbReference type="InterPro" id="IPR036426">
    <property type="entry name" value="Bulb-type_lectin_dom_sf"/>
</dbReference>
<keyword evidence="9" id="KW-0418">Kinase</keyword>
<dbReference type="InterPro" id="IPR000719">
    <property type="entry name" value="Prot_kinase_dom"/>
</dbReference>
<dbReference type="FunFam" id="3.30.200.20:FF:000059">
    <property type="entry name" value="S-receptor-like serine/threonine-protein kinase"/>
    <property type="match status" value="1"/>
</dbReference>
<keyword evidence="15" id="KW-0325">Glycoprotein</keyword>
<evidence type="ECO:0000256" key="5">
    <source>
        <dbReference type="ARBA" id="ARBA00022679"/>
    </source>
</evidence>
<evidence type="ECO:0000256" key="17">
    <source>
        <dbReference type="ARBA" id="ARBA00048679"/>
    </source>
</evidence>
<keyword evidence="8" id="KW-0547">Nucleotide-binding</keyword>
<evidence type="ECO:0000313" key="21">
    <source>
        <dbReference type="Proteomes" id="UP000743370"/>
    </source>
</evidence>
<dbReference type="Pfam" id="PF07714">
    <property type="entry name" value="PK_Tyr_Ser-Thr"/>
    <property type="match status" value="1"/>
</dbReference>
<keyword evidence="3" id="KW-0723">Serine/threonine-protein kinase</keyword>
<evidence type="ECO:0000256" key="6">
    <source>
        <dbReference type="ARBA" id="ARBA00022692"/>
    </source>
</evidence>
<dbReference type="InterPro" id="IPR011009">
    <property type="entry name" value="Kinase-like_dom_sf"/>
</dbReference>
<dbReference type="GO" id="GO:0005524">
    <property type="term" value="F:ATP binding"/>
    <property type="evidence" value="ECO:0007669"/>
    <property type="project" value="UniProtKB-KW"/>
</dbReference>
<evidence type="ECO:0000256" key="10">
    <source>
        <dbReference type="ARBA" id="ARBA00022840"/>
    </source>
</evidence>
<keyword evidence="10" id="KW-0067">ATP-binding</keyword>
<keyword evidence="14" id="KW-0675">Receptor</keyword>
<organism evidence="20 21">
    <name type="scientific">Phaseolus angularis</name>
    <name type="common">Azuki bean</name>
    <name type="synonym">Vigna angularis</name>
    <dbReference type="NCBI Taxonomy" id="3914"/>
    <lineage>
        <taxon>Eukaryota</taxon>
        <taxon>Viridiplantae</taxon>
        <taxon>Streptophyta</taxon>
        <taxon>Embryophyta</taxon>
        <taxon>Tracheophyta</taxon>
        <taxon>Spermatophyta</taxon>
        <taxon>Magnoliopsida</taxon>
        <taxon>eudicotyledons</taxon>
        <taxon>Gunneridae</taxon>
        <taxon>Pentapetalae</taxon>
        <taxon>rosids</taxon>
        <taxon>fabids</taxon>
        <taxon>Fabales</taxon>
        <taxon>Fabaceae</taxon>
        <taxon>Papilionoideae</taxon>
        <taxon>50 kb inversion clade</taxon>
        <taxon>NPAAA clade</taxon>
        <taxon>indigoferoid/millettioid clade</taxon>
        <taxon>Phaseoleae</taxon>
        <taxon>Vigna</taxon>
    </lineage>
</organism>
<keyword evidence="7" id="KW-0732">Signal</keyword>
<proteinExistence type="predicted"/>
<dbReference type="SMART" id="SM00219">
    <property type="entry name" value="TyrKc"/>
    <property type="match status" value="1"/>
</dbReference>
<dbReference type="AlphaFoldDB" id="A0A8T0JLT4"/>
<dbReference type="InterPro" id="IPR012340">
    <property type="entry name" value="NA-bd_OB-fold"/>
</dbReference>
<evidence type="ECO:0000256" key="1">
    <source>
        <dbReference type="ARBA" id="ARBA00004479"/>
    </source>
</evidence>
<dbReference type="GO" id="GO:0016020">
    <property type="term" value="C:membrane"/>
    <property type="evidence" value="ECO:0007669"/>
    <property type="project" value="UniProtKB-SubCell"/>
</dbReference>
<evidence type="ECO:0000256" key="18">
    <source>
        <dbReference type="SAM" id="Phobius"/>
    </source>
</evidence>
<dbReference type="InterPro" id="IPR020635">
    <property type="entry name" value="Tyr_kinase_cat_dom"/>
</dbReference>
<keyword evidence="6 18" id="KW-0812">Transmembrane</keyword>
<comment type="subcellular location">
    <subcellularLocation>
        <location evidence="1">Membrane</location>
        <topology evidence="1">Single-pass type I membrane protein</topology>
    </subcellularLocation>
</comment>
<evidence type="ECO:0000256" key="11">
    <source>
        <dbReference type="ARBA" id="ARBA00022989"/>
    </source>
</evidence>
<comment type="catalytic activity">
    <reaction evidence="17">
        <text>L-seryl-[protein] + ATP = O-phospho-L-seryl-[protein] + ADP + H(+)</text>
        <dbReference type="Rhea" id="RHEA:17989"/>
        <dbReference type="Rhea" id="RHEA-COMP:9863"/>
        <dbReference type="Rhea" id="RHEA-COMP:11604"/>
        <dbReference type="ChEBI" id="CHEBI:15378"/>
        <dbReference type="ChEBI" id="CHEBI:29999"/>
        <dbReference type="ChEBI" id="CHEBI:30616"/>
        <dbReference type="ChEBI" id="CHEBI:83421"/>
        <dbReference type="ChEBI" id="CHEBI:456216"/>
        <dbReference type="EC" id="2.7.11.1"/>
    </reaction>
</comment>
<evidence type="ECO:0000256" key="3">
    <source>
        <dbReference type="ARBA" id="ARBA00022527"/>
    </source>
</evidence>
<evidence type="ECO:0000256" key="12">
    <source>
        <dbReference type="ARBA" id="ARBA00023136"/>
    </source>
</evidence>
<accession>A0A8T0JLT4</accession>
<evidence type="ECO:0000259" key="19">
    <source>
        <dbReference type="PROSITE" id="PS50011"/>
    </source>
</evidence>
<name>A0A8T0JLT4_PHAAN</name>
<dbReference type="Gene3D" id="3.30.200.20">
    <property type="entry name" value="Phosphorylase Kinase, domain 1"/>
    <property type="match status" value="1"/>
</dbReference>
<dbReference type="GO" id="GO:0004674">
    <property type="term" value="F:protein serine/threonine kinase activity"/>
    <property type="evidence" value="ECO:0007669"/>
    <property type="project" value="UniProtKB-KW"/>
</dbReference>
<dbReference type="EC" id="2.7.11.1" evidence="2"/>
<evidence type="ECO:0000256" key="14">
    <source>
        <dbReference type="ARBA" id="ARBA00023170"/>
    </source>
</evidence>
<keyword evidence="11 18" id="KW-1133">Transmembrane helix</keyword>
<evidence type="ECO:0000313" key="20">
    <source>
        <dbReference type="EMBL" id="KAG2375883.1"/>
    </source>
</evidence>
<evidence type="ECO:0000256" key="9">
    <source>
        <dbReference type="ARBA" id="ARBA00022777"/>
    </source>
</evidence>
<evidence type="ECO:0000256" key="7">
    <source>
        <dbReference type="ARBA" id="ARBA00022729"/>
    </source>
</evidence>
<dbReference type="PANTHER" id="PTHR47974">
    <property type="entry name" value="OS07G0415500 PROTEIN"/>
    <property type="match status" value="1"/>
</dbReference>
<evidence type="ECO:0000256" key="15">
    <source>
        <dbReference type="ARBA" id="ARBA00023180"/>
    </source>
</evidence>
<dbReference type="GO" id="GO:0004713">
    <property type="term" value="F:protein tyrosine kinase activity"/>
    <property type="evidence" value="ECO:0007669"/>
    <property type="project" value="InterPro"/>
</dbReference>
<sequence length="506" mass="56724">MLQMQEDGNLVLKAYLWADPAYWYTSPITANMTLVFNATTALMYRVDGAGNIFTLTEITPTPVEDYYHRATIDENGNFQQYAYHKRNGTGWRRVWRAEDPCRVNAICGVYGLCTSLDNESIKCECIPGYIPLDDQDVSKGCHPPAVINYCAENNFKLQVFDDTDFYFDTHLVSLASVDFESCKKDVIDDCNIVAATYDHSTSTCAKKRLPLLNARNNSSSKGLKALLKVANRIESGTSELPKKKSFNVRVFLKVLVAVTATLACFFGALAVYYHPFTRRLTRKKKHLNATTIGINFREFTFQELHEATDGFTKILGKRASGKVYRGSLVIGDAEIDVAVKKLEKKIEKSDSEFTTELKIIGRTHHRNLVRLLGFCIESSHRILVYELMPNGALSSFLFGEGERPQWAPTPHTILISVDGTCISVKGILSLEAVRLQRTVDLKRNTTSSLGVVERIEYDPNRSFDIALVRRLQGVHHRQRRVGAAACSSKLLALNPTVTNSDNIRGV</sequence>
<reference evidence="20 21" key="1">
    <citation type="submission" date="2020-05" db="EMBL/GenBank/DDBJ databases">
        <title>Vigna angularis (adzuki bean) Var. LongXiaoDou No. 4 denovo assembly.</title>
        <authorList>
            <person name="Xiang H."/>
        </authorList>
    </citation>
    <scope>NUCLEOTIDE SEQUENCE [LARGE SCALE GENOMIC DNA]</scope>
    <source>
        <tissue evidence="20">Leaf</tissue>
    </source>
</reference>
<dbReference type="SUPFAM" id="SSF50249">
    <property type="entry name" value="Nucleic acid-binding proteins"/>
    <property type="match status" value="1"/>
</dbReference>
<dbReference type="EMBL" id="JABFOF010000010">
    <property type="protein sequence ID" value="KAG2375883.1"/>
    <property type="molecule type" value="Genomic_DNA"/>
</dbReference>